<evidence type="ECO:0000313" key="2">
    <source>
        <dbReference type="Proteomes" id="UP001516400"/>
    </source>
</evidence>
<feature type="non-terminal residue" evidence="1">
    <location>
        <position position="1"/>
    </location>
</feature>
<sequence>SVELVVFRNSSIVVQYFLFNRVMRPEKVAKTLALQDDGCSVQYILDRKLGQGRQIVLKGIEIIRGRTVTTPVLARRLTDVLRD</sequence>
<dbReference type="AlphaFoldDB" id="A0ABD2MU07"/>
<comment type="caution">
    <text evidence="1">The sequence shown here is derived from an EMBL/GenBank/DDBJ whole genome shotgun (WGS) entry which is preliminary data.</text>
</comment>
<protein>
    <submittedName>
        <fullName evidence="1">Uncharacterized protein</fullName>
    </submittedName>
</protein>
<organism evidence="1 2">
    <name type="scientific">Cryptolaemus montrouzieri</name>
    <dbReference type="NCBI Taxonomy" id="559131"/>
    <lineage>
        <taxon>Eukaryota</taxon>
        <taxon>Metazoa</taxon>
        <taxon>Ecdysozoa</taxon>
        <taxon>Arthropoda</taxon>
        <taxon>Hexapoda</taxon>
        <taxon>Insecta</taxon>
        <taxon>Pterygota</taxon>
        <taxon>Neoptera</taxon>
        <taxon>Endopterygota</taxon>
        <taxon>Coleoptera</taxon>
        <taxon>Polyphaga</taxon>
        <taxon>Cucujiformia</taxon>
        <taxon>Coccinelloidea</taxon>
        <taxon>Coccinellidae</taxon>
        <taxon>Scymninae</taxon>
        <taxon>Scymnini</taxon>
        <taxon>Cryptolaemus</taxon>
    </lineage>
</organism>
<dbReference type="Proteomes" id="UP001516400">
    <property type="component" value="Unassembled WGS sequence"/>
</dbReference>
<accession>A0ABD2MU07</accession>
<dbReference type="EMBL" id="JABFTP020000021">
    <property type="protein sequence ID" value="KAL3269958.1"/>
    <property type="molecule type" value="Genomic_DNA"/>
</dbReference>
<proteinExistence type="predicted"/>
<evidence type="ECO:0000313" key="1">
    <source>
        <dbReference type="EMBL" id="KAL3269958.1"/>
    </source>
</evidence>
<reference evidence="1 2" key="1">
    <citation type="journal article" date="2021" name="BMC Biol.">
        <title>Horizontally acquired antibacterial genes associated with adaptive radiation of ladybird beetles.</title>
        <authorList>
            <person name="Li H.S."/>
            <person name="Tang X.F."/>
            <person name="Huang Y.H."/>
            <person name="Xu Z.Y."/>
            <person name="Chen M.L."/>
            <person name="Du X.Y."/>
            <person name="Qiu B.Y."/>
            <person name="Chen P.T."/>
            <person name="Zhang W."/>
            <person name="Slipinski A."/>
            <person name="Escalona H.E."/>
            <person name="Waterhouse R.M."/>
            <person name="Zwick A."/>
            <person name="Pang H."/>
        </authorList>
    </citation>
    <scope>NUCLEOTIDE SEQUENCE [LARGE SCALE GENOMIC DNA]</scope>
    <source>
        <strain evidence="1">SYSU2018</strain>
    </source>
</reference>
<gene>
    <name evidence="1" type="ORF">HHI36_009013</name>
</gene>
<keyword evidence="2" id="KW-1185">Reference proteome</keyword>
<name>A0ABD2MU07_9CUCU</name>